<reference evidence="4 5" key="1">
    <citation type="submission" date="2019-03" db="EMBL/GenBank/DDBJ databases">
        <title>Genomics of glacier-inhabiting Cryobacterium strains.</title>
        <authorList>
            <person name="Liu Q."/>
            <person name="Xin Y.-H."/>
        </authorList>
    </citation>
    <scope>NUCLEOTIDE SEQUENCE [LARGE SCALE GENOMIC DNA]</scope>
    <source>
        <strain evidence="4 5">MDB2-B</strain>
    </source>
</reference>
<accession>A0ABY2IHB4</accession>
<dbReference type="InterPro" id="IPR029016">
    <property type="entry name" value="GAF-like_dom_sf"/>
</dbReference>
<gene>
    <name evidence="4" type="ORF">E3O44_05270</name>
</gene>
<name>A0ABY2IHB4_9MICO</name>
<evidence type="ECO:0000256" key="1">
    <source>
        <dbReference type="ARBA" id="ARBA00023015"/>
    </source>
</evidence>
<dbReference type="Pfam" id="PF03861">
    <property type="entry name" value="ANTAR"/>
    <property type="match status" value="1"/>
</dbReference>
<dbReference type="Gene3D" id="3.30.450.40">
    <property type="match status" value="1"/>
</dbReference>
<keyword evidence="5" id="KW-1185">Reference proteome</keyword>
<evidence type="ECO:0000259" key="3">
    <source>
        <dbReference type="PROSITE" id="PS50921"/>
    </source>
</evidence>
<feature type="domain" description="ANTAR" evidence="3">
    <location>
        <begin position="203"/>
        <end position="264"/>
    </location>
</feature>
<dbReference type="InterPro" id="IPR003018">
    <property type="entry name" value="GAF"/>
</dbReference>
<dbReference type="Pfam" id="PF13185">
    <property type="entry name" value="GAF_2"/>
    <property type="match status" value="1"/>
</dbReference>
<dbReference type="EMBL" id="SOFG01000008">
    <property type="protein sequence ID" value="TFB88877.1"/>
    <property type="molecule type" value="Genomic_DNA"/>
</dbReference>
<dbReference type="SMART" id="SM01012">
    <property type="entry name" value="ANTAR"/>
    <property type="match status" value="1"/>
</dbReference>
<evidence type="ECO:0000313" key="4">
    <source>
        <dbReference type="EMBL" id="TFB88877.1"/>
    </source>
</evidence>
<evidence type="ECO:0000256" key="2">
    <source>
        <dbReference type="ARBA" id="ARBA00023163"/>
    </source>
</evidence>
<dbReference type="PROSITE" id="PS50921">
    <property type="entry name" value="ANTAR"/>
    <property type="match status" value="1"/>
</dbReference>
<proteinExistence type="predicted"/>
<dbReference type="InterPro" id="IPR005561">
    <property type="entry name" value="ANTAR"/>
</dbReference>
<dbReference type="SUPFAM" id="SSF55781">
    <property type="entry name" value="GAF domain-like"/>
    <property type="match status" value="1"/>
</dbReference>
<dbReference type="InterPro" id="IPR036388">
    <property type="entry name" value="WH-like_DNA-bd_sf"/>
</dbReference>
<keyword evidence="1" id="KW-0805">Transcription regulation</keyword>
<evidence type="ECO:0000313" key="5">
    <source>
        <dbReference type="Proteomes" id="UP000297608"/>
    </source>
</evidence>
<dbReference type="Gene3D" id="1.10.10.10">
    <property type="entry name" value="Winged helix-like DNA-binding domain superfamily/Winged helix DNA-binding domain"/>
    <property type="match status" value="1"/>
</dbReference>
<dbReference type="Proteomes" id="UP000297608">
    <property type="component" value="Unassembled WGS sequence"/>
</dbReference>
<keyword evidence="2" id="KW-0804">Transcription</keyword>
<comment type="caution">
    <text evidence="4">The sequence shown here is derived from an EMBL/GenBank/DDBJ whole genome shotgun (WGS) entry which is preliminary data.</text>
</comment>
<protein>
    <submittedName>
        <fullName evidence="4">ANTAR domain-containing protein</fullName>
    </submittedName>
</protein>
<organism evidence="4 5">
    <name type="scientific">Cryobacterium algoricola</name>
    <dbReference type="NCBI Taxonomy" id="1259183"/>
    <lineage>
        <taxon>Bacteria</taxon>
        <taxon>Bacillati</taxon>
        <taxon>Actinomycetota</taxon>
        <taxon>Actinomycetes</taxon>
        <taxon>Micrococcales</taxon>
        <taxon>Microbacteriaceae</taxon>
        <taxon>Cryobacterium</taxon>
    </lineage>
</organism>
<sequence length="282" mass="30622">MVTMRICSDVGMLFRSQWSTLRICSGCGWTQQVAGIAGAMSMPDRLAAAADSLNALAGHESRLHEPLLALLPVDGLSISTFGHVLAAETISASDAQSFRLDELQFDLGEGPCWDALETAAPVLEPDIRERPNHVWPAFSEALIAEDFGAVFAFPLMLGPLRIGAIDLYTNRPYRLGEQHIRHIEILSTVVSRMVLSRALRLSESDLVGEVDTATRRAFSRREIHQATGMVLAQLSIPAADAFLVIQGQAFATGRSTLDIAGEIIDGRLSFAVNEKQIEGTHD</sequence>